<gene>
    <name evidence="1" type="ORF">S01H4_64334</name>
</gene>
<reference evidence="1" key="1">
    <citation type="journal article" date="2014" name="Front. Microbiol.">
        <title>High frequency of phylogenetically diverse reductive dehalogenase-homologous genes in deep subseafloor sedimentary metagenomes.</title>
        <authorList>
            <person name="Kawai M."/>
            <person name="Futagami T."/>
            <person name="Toyoda A."/>
            <person name="Takaki Y."/>
            <person name="Nishi S."/>
            <person name="Hori S."/>
            <person name="Arai W."/>
            <person name="Tsubouchi T."/>
            <person name="Morono Y."/>
            <person name="Uchiyama I."/>
            <person name="Ito T."/>
            <person name="Fujiyama A."/>
            <person name="Inagaki F."/>
            <person name="Takami H."/>
        </authorList>
    </citation>
    <scope>NUCLEOTIDE SEQUENCE</scope>
    <source>
        <strain evidence="1">Expedition CK06-06</strain>
    </source>
</reference>
<sequence>EHREEFKLFSVELPLDLGNYCNHRWTVDTKEDLEFARGVYKKYGNHDIMHWVDILSTLDAKGLIE</sequence>
<organism evidence="1">
    <name type="scientific">marine sediment metagenome</name>
    <dbReference type="NCBI Taxonomy" id="412755"/>
    <lineage>
        <taxon>unclassified sequences</taxon>
        <taxon>metagenomes</taxon>
        <taxon>ecological metagenomes</taxon>
    </lineage>
</organism>
<feature type="non-terminal residue" evidence="1">
    <location>
        <position position="1"/>
    </location>
</feature>
<evidence type="ECO:0000313" key="1">
    <source>
        <dbReference type="EMBL" id="GAH09483.1"/>
    </source>
</evidence>
<dbReference type="EMBL" id="BART01038977">
    <property type="protein sequence ID" value="GAH09483.1"/>
    <property type="molecule type" value="Genomic_DNA"/>
</dbReference>
<comment type="caution">
    <text evidence="1">The sequence shown here is derived from an EMBL/GenBank/DDBJ whole genome shotgun (WGS) entry which is preliminary data.</text>
</comment>
<name>X1ELH3_9ZZZZ</name>
<proteinExistence type="predicted"/>
<accession>X1ELH3</accession>
<protein>
    <submittedName>
        <fullName evidence="1">Uncharacterized protein</fullName>
    </submittedName>
</protein>
<dbReference type="AlphaFoldDB" id="X1ELH3"/>